<evidence type="ECO:0000256" key="1">
    <source>
        <dbReference type="ARBA" id="ARBA00004141"/>
    </source>
</evidence>
<sequence>MGITTNIVLVVLFTEISFFTILLSPFTSLKKSFVNVTNSLTFAIRHILMAIYSMIFLLFIDSLIKILKTKNEMPYTNYNSEISHTYYSKNVYLSSFTLFLAIVYKRFTILLLNLYKEEEKAEVLKKQAINQKSYVSELVSKNEEKEEIIKKLYNEIESKSKEVKCSEALVKQAKNNQDEYLKLLEKYNKLVDLVDNKKNR</sequence>
<feature type="domain" description="BAP29/BAP31 transmembrane" evidence="7">
    <location>
        <begin position="1"/>
        <end position="122"/>
    </location>
</feature>
<evidence type="ECO:0000259" key="7">
    <source>
        <dbReference type="Pfam" id="PF05529"/>
    </source>
</evidence>
<organism evidence="8 9">
    <name type="scientific">Hamiltosporidium magnivora</name>
    <dbReference type="NCBI Taxonomy" id="148818"/>
    <lineage>
        <taxon>Eukaryota</taxon>
        <taxon>Fungi</taxon>
        <taxon>Fungi incertae sedis</taxon>
        <taxon>Microsporidia</taxon>
        <taxon>Dubosqiidae</taxon>
        <taxon>Hamiltosporidium</taxon>
    </lineage>
</organism>
<keyword evidence="5" id="KW-0813">Transport</keyword>
<evidence type="ECO:0000256" key="4">
    <source>
        <dbReference type="ARBA" id="ARBA00023136"/>
    </source>
</evidence>
<feature type="transmembrane region" description="Helical" evidence="5">
    <location>
        <begin position="6"/>
        <end position="26"/>
    </location>
</feature>
<evidence type="ECO:0000313" key="9">
    <source>
        <dbReference type="Proteomes" id="UP000293045"/>
    </source>
</evidence>
<keyword evidence="5" id="KW-0931">ER-Golgi transport</keyword>
<comment type="function">
    <text evidence="5">May play a role in anterograde transport of membrane proteins from the endoplasmic reticulum to the Golgi.</text>
</comment>
<accession>A0A4Q9L438</accession>
<keyword evidence="4 5" id="KW-0472">Membrane</keyword>
<comment type="subcellular location">
    <subcellularLocation>
        <location evidence="5">Endoplasmic reticulum membrane</location>
        <topology evidence="5">Multi-pass membrane protein</topology>
    </subcellularLocation>
    <subcellularLocation>
        <location evidence="1">Membrane</location>
        <topology evidence="1">Multi-pass membrane protein</topology>
    </subcellularLocation>
</comment>
<evidence type="ECO:0000256" key="5">
    <source>
        <dbReference type="RuleBase" id="RU367026"/>
    </source>
</evidence>
<keyword evidence="5" id="KW-0653">Protein transport</keyword>
<dbReference type="VEuPathDB" id="MicrosporidiaDB:CWI39_1195p0020"/>
<gene>
    <name evidence="8" type="ORF">CWI39_1195p0020</name>
</gene>
<feature type="transmembrane region" description="Helical" evidence="5">
    <location>
        <begin position="47"/>
        <end position="67"/>
    </location>
</feature>
<dbReference type="PANTHER" id="PTHR12701">
    <property type="entry name" value="BCR-ASSOCIATED PROTEIN, BAP"/>
    <property type="match status" value="1"/>
</dbReference>
<keyword evidence="5" id="KW-0256">Endoplasmic reticulum</keyword>
<name>A0A4Q9L438_9MICR</name>
<dbReference type="AlphaFoldDB" id="A0A4Q9L438"/>
<dbReference type="Pfam" id="PF05529">
    <property type="entry name" value="Bap31"/>
    <property type="match status" value="1"/>
</dbReference>
<feature type="transmembrane region" description="Helical" evidence="5">
    <location>
        <begin position="91"/>
        <end position="115"/>
    </location>
</feature>
<dbReference type="GO" id="GO:0070973">
    <property type="term" value="P:protein localization to endoplasmic reticulum exit site"/>
    <property type="evidence" value="ECO:0007669"/>
    <property type="project" value="UniProtKB-UniRule"/>
</dbReference>
<evidence type="ECO:0000256" key="3">
    <source>
        <dbReference type="ARBA" id="ARBA00022989"/>
    </source>
</evidence>
<evidence type="ECO:0000256" key="6">
    <source>
        <dbReference type="SAM" id="Coils"/>
    </source>
</evidence>
<keyword evidence="3 5" id="KW-1133">Transmembrane helix</keyword>
<dbReference type="GO" id="GO:0006888">
    <property type="term" value="P:endoplasmic reticulum to Golgi vesicle-mediated transport"/>
    <property type="evidence" value="ECO:0007669"/>
    <property type="project" value="UniProtKB-UniRule"/>
</dbReference>
<dbReference type="PANTHER" id="PTHR12701:SF20">
    <property type="entry name" value="ENDOPLASMIC RETICULUM TRANSMEMBRANE PROTEIN"/>
    <property type="match status" value="1"/>
</dbReference>
<comment type="caution">
    <text evidence="8">The sequence shown here is derived from an EMBL/GenBank/DDBJ whole genome shotgun (WGS) entry which is preliminary data.</text>
</comment>
<evidence type="ECO:0000313" key="8">
    <source>
        <dbReference type="EMBL" id="TBU02267.1"/>
    </source>
</evidence>
<comment type="similarity">
    <text evidence="5">Belongs to the BCAP29/BCAP31 family.</text>
</comment>
<protein>
    <recommendedName>
        <fullName evidence="5">Endoplasmic reticulum transmembrane protein</fullName>
    </recommendedName>
</protein>
<dbReference type="EMBL" id="PIXR01001195">
    <property type="protein sequence ID" value="TBU02267.1"/>
    <property type="molecule type" value="Genomic_DNA"/>
</dbReference>
<dbReference type="Proteomes" id="UP000293045">
    <property type="component" value="Unassembled WGS sequence"/>
</dbReference>
<dbReference type="GO" id="GO:0006886">
    <property type="term" value="P:intracellular protein transport"/>
    <property type="evidence" value="ECO:0007669"/>
    <property type="project" value="UniProtKB-UniRule"/>
</dbReference>
<keyword evidence="6" id="KW-0175">Coiled coil</keyword>
<dbReference type="VEuPathDB" id="MicrosporidiaDB:CWI36_0797p0030"/>
<keyword evidence="2 5" id="KW-0812">Transmembrane</keyword>
<proteinExistence type="inferred from homology"/>
<evidence type="ECO:0000256" key="2">
    <source>
        <dbReference type="ARBA" id="ARBA00022692"/>
    </source>
</evidence>
<dbReference type="InterPro" id="IPR040463">
    <property type="entry name" value="BAP29/BAP31_N"/>
</dbReference>
<dbReference type="GO" id="GO:0005789">
    <property type="term" value="C:endoplasmic reticulum membrane"/>
    <property type="evidence" value="ECO:0007669"/>
    <property type="project" value="UniProtKB-SubCell"/>
</dbReference>
<feature type="coiled-coil region" evidence="6">
    <location>
        <begin position="135"/>
        <end position="190"/>
    </location>
</feature>
<dbReference type="InterPro" id="IPR008417">
    <property type="entry name" value="BAP29/BAP31"/>
</dbReference>
<reference evidence="8 9" key="1">
    <citation type="submission" date="2017-12" db="EMBL/GenBank/DDBJ databases">
        <authorList>
            <person name="Pombert J.-F."/>
            <person name="Haag K.L."/>
            <person name="Ebert D."/>
        </authorList>
    </citation>
    <scope>NUCLEOTIDE SEQUENCE [LARGE SCALE GENOMIC DNA]</scope>
    <source>
        <strain evidence="8">IL-BN-2</strain>
    </source>
</reference>